<organism evidence="2 3">
    <name type="scientific">Ophiophagus hannah</name>
    <name type="common">King cobra</name>
    <name type="synonym">Naja hannah</name>
    <dbReference type="NCBI Taxonomy" id="8665"/>
    <lineage>
        <taxon>Eukaryota</taxon>
        <taxon>Metazoa</taxon>
        <taxon>Chordata</taxon>
        <taxon>Craniata</taxon>
        <taxon>Vertebrata</taxon>
        <taxon>Euteleostomi</taxon>
        <taxon>Lepidosauria</taxon>
        <taxon>Squamata</taxon>
        <taxon>Bifurcata</taxon>
        <taxon>Unidentata</taxon>
        <taxon>Episquamata</taxon>
        <taxon>Toxicofera</taxon>
        <taxon>Serpentes</taxon>
        <taxon>Colubroidea</taxon>
        <taxon>Elapidae</taxon>
        <taxon>Elapinae</taxon>
        <taxon>Ophiophagus</taxon>
    </lineage>
</organism>
<comment type="caution">
    <text evidence="2">The sequence shown here is derived from an EMBL/GenBank/DDBJ whole genome shotgun (WGS) entry which is preliminary data.</text>
</comment>
<dbReference type="Proteomes" id="UP000018936">
    <property type="component" value="Unassembled WGS sequence"/>
</dbReference>
<name>V8N8H7_OPHHA</name>
<feature type="compositionally biased region" description="Basic and acidic residues" evidence="1">
    <location>
        <begin position="1"/>
        <end position="10"/>
    </location>
</feature>
<evidence type="ECO:0000256" key="1">
    <source>
        <dbReference type="SAM" id="MobiDB-lite"/>
    </source>
</evidence>
<protein>
    <submittedName>
        <fullName evidence="2">Uncharacterized protein</fullName>
    </submittedName>
</protein>
<evidence type="ECO:0000313" key="3">
    <source>
        <dbReference type="Proteomes" id="UP000018936"/>
    </source>
</evidence>
<accession>V8N8H7</accession>
<feature type="region of interest" description="Disordered" evidence="1">
    <location>
        <begin position="1"/>
        <end position="27"/>
    </location>
</feature>
<dbReference type="EMBL" id="AZIM01006588">
    <property type="protein sequence ID" value="ETE58554.1"/>
    <property type="molecule type" value="Genomic_DNA"/>
</dbReference>
<gene>
    <name evidence="2" type="ORF">L345_15724</name>
</gene>
<sequence length="95" mass="10260">MRQAVMEKKPLPGKHLKKGGALKETNGTEPFQACFEGSNYTISIKMLEAARGTQMQRLVISDGLGGPIHSIILNQTSDALGNILAFVLIHLDSLV</sequence>
<proteinExistence type="predicted"/>
<dbReference type="AlphaFoldDB" id="V8N8H7"/>
<keyword evidence="3" id="KW-1185">Reference proteome</keyword>
<reference evidence="2 3" key="1">
    <citation type="journal article" date="2013" name="Proc. Natl. Acad. Sci. U.S.A.">
        <title>The king cobra genome reveals dynamic gene evolution and adaptation in the snake venom system.</title>
        <authorList>
            <person name="Vonk F.J."/>
            <person name="Casewell N.R."/>
            <person name="Henkel C.V."/>
            <person name="Heimberg A.M."/>
            <person name="Jansen H.J."/>
            <person name="McCleary R.J."/>
            <person name="Kerkkamp H.M."/>
            <person name="Vos R.A."/>
            <person name="Guerreiro I."/>
            <person name="Calvete J.J."/>
            <person name="Wuster W."/>
            <person name="Woods A.E."/>
            <person name="Logan J.M."/>
            <person name="Harrison R.A."/>
            <person name="Castoe T.A."/>
            <person name="de Koning A.P."/>
            <person name="Pollock D.D."/>
            <person name="Yandell M."/>
            <person name="Calderon D."/>
            <person name="Renjifo C."/>
            <person name="Currier R.B."/>
            <person name="Salgado D."/>
            <person name="Pla D."/>
            <person name="Sanz L."/>
            <person name="Hyder A.S."/>
            <person name="Ribeiro J.M."/>
            <person name="Arntzen J.W."/>
            <person name="van den Thillart G.E."/>
            <person name="Boetzer M."/>
            <person name="Pirovano W."/>
            <person name="Dirks R.P."/>
            <person name="Spaink H.P."/>
            <person name="Duboule D."/>
            <person name="McGlinn E."/>
            <person name="Kini R.M."/>
            <person name="Richardson M.K."/>
        </authorList>
    </citation>
    <scope>NUCLEOTIDE SEQUENCE</scope>
    <source>
        <tissue evidence="2">Blood</tissue>
    </source>
</reference>
<feature type="compositionally biased region" description="Basic residues" evidence="1">
    <location>
        <begin position="11"/>
        <end position="20"/>
    </location>
</feature>
<evidence type="ECO:0000313" key="2">
    <source>
        <dbReference type="EMBL" id="ETE58554.1"/>
    </source>
</evidence>
<feature type="non-terminal residue" evidence="2">
    <location>
        <position position="1"/>
    </location>
</feature>